<reference evidence="2" key="1">
    <citation type="journal article" date="2023" name="Science">
        <title>Genome structures resolve the early diversification of teleost fishes.</title>
        <authorList>
            <person name="Parey E."/>
            <person name="Louis A."/>
            <person name="Montfort J."/>
            <person name="Bouchez O."/>
            <person name="Roques C."/>
            <person name="Iampietro C."/>
            <person name="Lluch J."/>
            <person name="Castinel A."/>
            <person name="Donnadieu C."/>
            <person name="Desvignes T."/>
            <person name="Floi Bucao C."/>
            <person name="Jouanno E."/>
            <person name="Wen M."/>
            <person name="Mejri S."/>
            <person name="Dirks R."/>
            <person name="Jansen H."/>
            <person name="Henkel C."/>
            <person name="Chen W.J."/>
            <person name="Zahm M."/>
            <person name="Cabau C."/>
            <person name="Klopp C."/>
            <person name="Thompson A.W."/>
            <person name="Robinson-Rechavi M."/>
            <person name="Braasch I."/>
            <person name="Lecointre G."/>
            <person name="Bobe J."/>
            <person name="Postlethwait J.H."/>
            <person name="Berthelot C."/>
            <person name="Roest Crollius H."/>
            <person name="Guiguen Y."/>
        </authorList>
    </citation>
    <scope>NUCLEOTIDE SEQUENCE</scope>
    <source>
        <strain evidence="2">WJC10195</strain>
    </source>
</reference>
<sequence>MKDWPSQCWKKRKVLSKLLDLEDQLKELRGQKAVPFSLQRMDSIQEFLEMEDRLEDDPGHKDKLVNLPTSGPPSAETPGWTHPHHPLTHSRTLPPPET</sequence>
<evidence type="ECO:0000256" key="1">
    <source>
        <dbReference type="SAM" id="MobiDB-lite"/>
    </source>
</evidence>
<evidence type="ECO:0000313" key="2">
    <source>
        <dbReference type="EMBL" id="KAJ8353665.1"/>
    </source>
</evidence>
<organism evidence="2 3">
    <name type="scientific">Synaphobranchus kaupii</name>
    <name type="common">Kaup's arrowtooth eel</name>
    <dbReference type="NCBI Taxonomy" id="118154"/>
    <lineage>
        <taxon>Eukaryota</taxon>
        <taxon>Metazoa</taxon>
        <taxon>Chordata</taxon>
        <taxon>Craniata</taxon>
        <taxon>Vertebrata</taxon>
        <taxon>Euteleostomi</taxon>
        <taxon>Actinopterygii</taxon>
        <taxon>Neopterygii</taxon>
        <taxon>Teleostei</taxon>
        <taxon>Anguilliformes</taxon>
        <taxon>Synaphobranchidae</taxon>
        <taxon>Synaphobranchus</taxon>
    </lineage>
</organism>
<proteinExistence type="predicted"/>
<name>A0A9Q1F992_SYNKA</name>
<protein>
    <submittedName>
        <fullName evidence="2">Uncharacterized protein</fullName>
    </submittedName>
</protein>
<feature type="region of interest" description="Disordered" evidence="1">
    <location>
        <begin position="51"/>
        <end position="98"/>
    </location>
</feature>
<dbReference type="Proteomes" id="UP001152622">
    <property type="component" value="Chromosome 7"/>
</dbReference>
<evidence type="ECO:0000313" key="3">
    <source>
        <dbReference type="Proteomes" id="UP001152622"/>
    </source>
</evidence>
<dbReference type="AlphaFoldDB" id="A0A9Q1F992"/>
<keyword evidence="3" id="KW-1185">Reference proteome</keyword>
<dbReference type="EMBL" id="JAINUF010000007">
    <property type="protein sequence ID" value="KAJ8353665.1"/>
    <property type="molecule type" value="Genomic_DNA"/>
</dbReference>
<gene>
    <name evidence="2" type="ORF">SKAU_G00212320</name>
</gene>
<accession>A0A9Q1F992</accession>
<comment type="caution">
    <text evidence="2">The sequence shown here is derived from an EMBL/GenBank/DDBJ whole genome shotgun (WGS) entry which is preliminary data.</text>
</comment>